<reference evidence="3" key="1">
    <citation type="submission" date="2021-09" db="EMBL/GenBank/DDBJ databases">
        <authorList>
            <person name="Yan R."/>
        </authorList>
    </citation>
    <scope>NUCLEOTIDE SEQUENCE</scope>
</reference>
<dbReference type="PANTHER" id="PTHR36181">
    <property type="entry name" value="INTRON-ENCODED ENDONUCLEASE AI3-RELATED"/>
    <property type="match status" value="1"/>
</dbReference>
<proteinExistence type="predicted"/>
<dbReference type="PANTHER" id="PTHR36181:SF4">
    <property type="entry name" value="LAGLIDADG ENDONUCLEASE"/>
    <property type="match status" value="1"/>
</dbReference>
<accession>A0A8K1VED0</accession>
<dbReference type="SUPFAM" id="SSF55608">
    <property type="entry name" value="Homing endonucleases"/>
    <property type="match status" value="1"/>
</dbReference>
<dbReference type="GO" id="GO:0004519">
    <property type="term" value="F:endonuclease activity"/>
    <property type="evidence" value="ECO:0007669"/>
    <property type="project" value="InterPro"/>
</dbReference>
<name>A0A8K1VED0_9AGAM</name>
<evidence type="ECO:0000259" key="2">
    <source>
        <dbReference type="Pfam" id="PF00961"/>
    </source>
</evidence>
<dbReference type="InterPro" id="IPR051289">
    <property type="entry name" value="LAGLIDADG_Endonuclease"/>
</dbReference>
<sequence length="120" mass="13632">MNLGLSKSLQAAFPNVIPIPRPLVSNPIIEPEWIAGFATAEACFFINVINSPRYKLKAGIQLEFSLTQHSRDDLLMKSLIEYFNCGNVQKYQEACYYRIGNFPGITEKIIPFFKKYPILG</sequence>
<evidence type="ECO:0000313" key="3">
    <source>
        <dbReference type="EMBL" id="UEK25971.1"/>
    </source>
</evidence>
<dbReference type="GO" id="GO:0005739">
    <property type="term" value="C:mitochondrion"/>
    <property type="evidence" value="ECO:0007669"/>
    <property type="project" value="UniProtKB-ARBA"/>
</dbReference>
<protein>
    <recommendedName>
        <fullName evidence="2">Homing endonuclease LAGLIDADG domain-containing protein</fullName>
    </recommendedName>
</protein>
<keyword evidence="3" id="KW-0496">Mitochondrion</keyword>
<geneLocation type="mitochondrion" evidence="3"/>
<evidence type="ECO:0000256" key="1">
    <source>
        <dbReference type="ARBA" id="ARBA00002670"/>
    </source>
</evidence>
<organism evidence="3">
    <name type="scientific">Mutinus fleischeri</name>
    <dbReference type="NCBI Taxonomy" id="2218478"/>
    <lineage>
        <taxon>Eukaryota</taxon>
        <taxon>Fungi</taxon>
        <taxon>Dikarya</taxon>
        <taxon>Basidiomycota</taxon>
        <taxon>Agaricomycotina</taxon>
        <taxon>Agaricomycetes</taxon>
        <taxon>Phallomycetidae</taxon>
        <taxon>Phallales</taxon>
        <taxon>Phallaceae</taxon>
        <taxon>Mutinus</taxon>
    </lineage>
</organism>
<dbReference type="AlphaFoldDB" id="A0A8K1VED0"/>
<dbReference type="EMBL" id="OK338766">
    <property type="protein sequence ID" value="UEK25971.1"/>
    <property type="molecule type" value="Genomic_DNA"/>
</dbReference>
<dbReference type="InterPro" id="IPR027434">
    <property type="entry name" value="Homing_endonucl"/>
</dbReference>
<dbReference type="Gene3D" id="3.10.28.10">
    <property type="entry name" value="Homing endonucleases"/>
    <property type="match status" value="1"/>
</dbReference>
<gene>
    <name evidence="3" type="primary">orf120</name>
</gene>
<feature type="domain" description="Homing endonuclease LAGLIDADG" evidence="2">
    <location>
        <begin position="34"/>
        <end position="119"/>
    </location>
</feature>
<dbReference type="Pfam" id="PF00961">
    <property type="entry name" value="LAGLIDADG_1"/>
    <property type="match status" value="1"/>
</dbReference>
<comment type="function">
    <text evidence="1">Mitochondrial DNA endonuclease involved in intron homing.</text>
</comment>
<dbReference type="InterPro" id="IPR004860">
    <property type="entry name" value="LAGLIDADG_dom"/>
</dbReference>